<dbReference type="AlphaFoldDB" id="A0A6D2IY14"/>
<evidence type="ECO:0000256" key="1">
    <source>
        <dbReference type="PROSITE-ProRule" id="PRU10141"/>
    </source>
</evidence>
<name>A0A6D2IY14_9BRAS</name>
<dbReference type="OrthoDB" id="40902at2759"/>
<evidence type="ECO:0000313" key="3">
    <source>
        <dbReference type="EMBL" id="CAA7029821.1"/>
    </source>
</evidence>
<proteinExistence type="predicted"/>
<dbReference type="GO" id="GO:0005524">
    <property type="term" value="F:ATP binding"/>
    <property type="evidence" value="ECO:0007669"/>
    <property type="project" value="UniProtKB-UniRule"/>
</dbReference>
<dbReference type="PROSITE" id="PS00107">
    <property type="entry name" value="PROTEIN_KINASE_ATP"/>
    <property type="match status" value="1"/>
</dbReference>
<dbReference type="Gene3D" id="3.30.200.20">
    <property type="entry name" value="Phosphorylase Kinase, domain 1"/>
    <property type="match status" value="1"/>
</dbReference>
<comment type="caution">
    <text evidence="3">The sequence shown here is derived from an EMBL/GenBank/DDBJ whole genome shotgun (WGS) entry which is preliminary data.</text>
</comment>
<protein>
    <recommendedName>
        <fullName evidence="5">Protein kinase domain-containing protein</fullName>
    </recommendedName>
</protein>
<reference evidence="3" key="1">
    <citation type="submission" date="2020-01" db="EMBL/GenBank/DDBJ databases">
        <authorList>
            <person name="Mishra B."/>
        </authorList>
    </citation>
    <scope>NUCLEOTIDE SEQUENCE [LARGE SCALE GENOMIC DNA]</scope>
</reference>
<feature type="binding site" evidence="1">
    <location>
        <position position="133"/>
    </location>
    <ligand>
        <name>ATP</name>
        <dbReference type="ChEBI" id="CHEBI:30616"/>
    </ligand>
</feature>
<evidence type="ECO:0000313" key="4">
    <source>
        <dbReference type="Proteomes" id="UP000467841"/>
    </source>
</evidence>
<organism evidence="3 4">
    <name type="scientific">Microthlaspi erraticum</name>
    <dbReference type="NCBI Taxonomy" id="1685480"/>
    <lineage>
        <taxon>Eukaryota</taxon>
        <taxon>Viridiplantae</taxon>
        <taxon>Streptophyta</taxon>
        <taxon>Embryophyta</taxon>
        <taxon>Tracheophyta</taxon>
        <taxon>Spermatophyta</taxon>
        <taxon>Magnoliopsida</taxon>
        <taxon>eudicotyledons</taxon>
        <taxon>Gunneridae</taxon>
        <taxon>Pentapetalae</taxon>
        <taxon>rosids</taxon>
        <taxon>malvids</taxon>
        <taxon>Brassicales</taxon>
        <taxon>Brassicaceae</taxon>
        <taxon>Coluteocarpeae</taxon>
        <taxon>Microthlaspi</taxon>
    </lineage>
</organism>
<dbReference type="Proteomes" id="UP000467841">
    <property type="component" value="Unassembled WGS sequence"/>
</dbReference>
<sequence>MGCLCINLKKKLKKPKQDNNVEQTRELQNKETAHTQQPRQRQTAPRAKFQIVLPPQKLPLPLPAPQPQEQQKLINNPKQNSLQEPEPILGKPFEDVKEKYSLGRELGRGQFGITYLCTEISSGKNYACKSILKRKLIRTQARI</sequence>
<feature type="compositionally biased region" description="Basic and acidic residues" evidence="2">
    <location>
        <begin position="15"/>
        <end position="33"/>
    </location>
</feature>
<keyword evidence="1" id="KW-0547">Nucleotide-binding</keyword>
<feature type="compositionally biased region" description="Low complexity" evidence="2">
    <location>
        <begin position="34"/>
        <end position="47"/>
    </location>
</feature>
<keyword evidence="4" id="KW-1185">Reference proteome</keyword>
<accession>A0A6D2IY14</accession>
<feature type="region of interest" description="Disordered" evidence="2">
    <location>
        <begin position="12"/>
        <end position="90"/>
    </location>
</feature>
<keyword evidence="1" id="KW-0067">ATP-binding</keyword>
<dbReference type="EMBL" id="CACVBM020001085">
    <property type="protein sequence ID" value="CAA7029821.1"/>
    <property type="molecule type" value="Genomic_DNA"/>
</dbReference>
<feature type="compositionally biased region" description="Pro residues" evidence="2">
    <location>
        <begin position="56"/>
        <end position="66"/>
    </location>
</feature>
<dbReference type="InterPro" id="IPR011009">
    <property type="entry name" value="Kinase-like_dom_sf"/>
</dbReference>
<dbReference type="SUPFAM" id="SSF56112">
    <property type="entry name" value="Protein kinase-like (PK-like)"/>
    <property type="match status" value="1"/>
</dbReference>
<feature type="compositionally biased region" description="Polar residues" evidence="2">
    <location>
        <begin position="74"/>
        <end position="83"/>
    </location>
</feature>
<gene>
    <name evidence="3" type="ORF">MERR_LOCUS17056</name>
</gene>
<evidence type="ECO:0000256" key="2">
    <source>
        <dbReference type="SAM" id="MobiDB-lite"/>
    </source>
</evidence>
<dbReference type="InterPro" id="IPR017441">
    <property type="entry name" value="Protein_kinase_ATP_BS"/>
</dbReference>
<evidence type="ECO:0008006" key="5">
    <source>
        <dbReference type="Google" id="ProtNLM"/>
    </source>
</evidence>